<evidence type="ECO:0000313" key="2">
    <source>
        <dbReference type="EMBL" id="CAD6337790.1"/>
    </source>
</evidence>
<keyword evidence="3" id="KW-1185">Reference proteome</keyword>
<proteinExistence type="predicted"/>
<comment type="caution">
    <text evidence="2">The sequence shown here is derived from an EMBL/GenBank/DDBJ whole genome shotgun (WGS) entry which is preliminary data.</text>
</comment>
<sequence length="393" mass="41877">MKTTETSLSGSGRQDLGAKPSDDDEACVDCLSALPNSVLLSILAGLGDAAAAGRTNVPSRLQQLTLLPELRFVPLSSHRVSAGRPRSGAQAPEDDRIVFTNQAPGTGRDADADAHEAALSYLSVRTLDADAESVAAWLPAVARRFTGHLSFTNHAPGRDIDDDGGDEERGSLELPCLASATSVTLDLGCGLGLAVAPVGVFARLTDISLTSVLFRGPCALSDAVSSPRCPCLVKLTVHGARGLDNLTIRSDSLREMTLDKPVADISAPALKVLRWGDLFDPISVHLGTMKHLESVCPIILLVYGSPAIAPDPDRDCLGLLRCFKTIQHLHLTLAYLPGVYTNVSLMIVFEKFSHGGVVVEDTGDDEDLEVEDEDFEYSEEEEEEDIADEYVGS</sequence>
<dbReference type="PANTHER" id="PTHR34709:SF52">
    <property type="entry name" value="OS07G0548100 PROTEIN"/>
    <property type="match status" value="1"/>
</dbReference>
<accession>A0A811SAH4</accession>
<gene>
    <name evidence="2" type="ORF">NCGR_LOCUS61888</name>
</gene>
<dbReference type="InterPro" id="IPR055312">
    <property type="entry name" value="FBL15-like"/>
</dbReference>
<feature type="region of interest" description="Disordered" evidence="1">
    <location>
        <begin position="362"/>
        <end position="393"/>
    </location>
</feature>
<name>A0A811SAH4_9POAL</name>
<organism evidence="2 3">
    <name type="scientific">Miscanthus lutarioriparius</name>
    <dbReference type="NCBI Taxonomy" id="422564"/>
    <lineage>
        <taxon>Eukaryota</taxon>
        <taxon>Viridiplantae</taxon>
        <taxon>Streptophyta</taxon>
        <taxon>Embryophyta</taxon>
        <taxon>Tracheophyta</taxon>
        <taxon>Spermatophyta</taxon>
        <taxon>Magnoliopsida</taxon>
        <taxon>Liliopsida</taxon>
        <taxon>Poales</taxon>
        <taxon>Poaceae</taxon>
        <taxon>PACMAD clade</taxon>
        <taxon>Panicoideae</taxon>
        <taxon>Andropogonodae</taxon>
        <taxon>Andropogoneae</taxon>
        <taxon>Saccharinae</taxon>
        <taxon>Miscanthus</taxon>
    </lineage>
</organism>
<feature type="region of interest" description="Disordered" evidence="1">
    <location>
        <begin position="1"/>
        <end position="25"/>
    </location>
</feature>
<reference evidence="2" key="1">
    <citation type="submission" date="2020-10" db="EMBL/GenBank/DDBJ databases">
        <authorList>
            <person name="Han B."/>
            <person name="Lu T."/>
            <person name="Zhao Q."/>
            <person name="Huang X."/>
            <person name="Zhao Y."/>
        </authorList>
    </citation>
    <scope>NUCLEOTIDE SEQUENCE</scope>
</reference>
<protein>
    <submittedName>
        <fullName evidence="2">Uncharacterized protein</fullName>
    </submittedName>
</protein>
<evidence type="ECO:0000256" key="1">
    <source>
        <dbReference type="SAM" id="MobiDB-lite"/>
    </source>
</evidence>
<evidence type="ECO:0000313" key="3">
    <source>
        <dbReference type="Proteomes" id="UP000604825"/>
    </source>
</evidence>
<dbReference type="Proteomes" id="UP000604825">
    <property type="component" value="Unassembled WGS sequence"/>
</dbReference>
<dbReference type="PANTHER" id="PTHR34709">
    <property type="entry name" value="OS10G0396666 PROTEIN"/>
    <property type="match status" value="1"/>
</dbReference>
<dbReference type="AlphaFoldDB" id="A0A811SAH4"/>
<feature type="compositionally biased region" description="Polar residues" evidence="1">
    <location>
        <begin position="1"/>
        <end position="12"/>
    </location>
</feature>
<dbReference type="EMBL" id="CAJGYO010000018">
    <property type="protein sequence ID" value="CAD6337790.1"/>
    <property type="molecule type" value="Genomic_DNA"/>
</dbReference>
<feature type="region of interest" description="Disordered" evidence="1">
    <location>
        <begin position="78"/>
        <end position="111"/>
    </location>
</feature>